<organism evidence="7 8">
    <name type="scientific">Caenorhabditis bovis</name>
    <dbReference type="NCBI Taxonomy" id="2654633"/>
    <lineage>
        <taxon>Eukaryota</taxon>
        <taxon>Metazoa</taxon>
        <taxon>Ecdysozoa</taxon>
        <taxon>Nematoda</taxon>
        <taxon>Chromadorea</taxon>
        <taxon>Rhabditida</taxon>
        <taxon>Rhabditina</taxon>
        <taxon>Rhabditomorpha</taxon>
        <taxon>Rhabditoidea</taxon>
        <taxon>Rhabditidae</taxon>
        <taxon>Peloderinae</taxon>
        <taxon>Caenorhabditis</taxon>
    </lineage>
</organism>
<dbReference type="Pfam" id="PF13445">
    <property type="entry name" value="zf-RING_UBOX"/>
    <property type="match status" value="1"/>
</dbReference>
<dbReference type="InterPro" id="IPR052667">
    <property type="entry name" value="E3_ubiquitin-ligase_RING"/>
</dbReference>
<keyword evidence="3" id="KW-0862">Zinc</keyword>
<name>A0A8S1F228_9PELO</name>
<keyword evidence="2 4" id="KW-0863">Zinc-finger</keyword>
<keyword evidence="1" id="KW-0479">Metal-binding</keyword>
<dbReference type="PROSITE" id="PS00518">
    <property type="entry name" value="ZF_RING_1"/>
    <property type="match status" value="1"/>
</dbReference>
<dbReference type="PANTHER" id="PTHR47156:SF10">
    <property type="entry name" value="E3 UBIQUITIN-PROTEIN LIGASE TRIM-21-RELATED"/>
    <property type="match status" value="1"/>
</dbReference>
<feature type="domain" description="RING-type" evidence="6">
    <location>
        <begin position="27"/>
        <end position="76"/>
    </location>
</feature>
<dbReference type="EMBL" id="CADEPM010000005">
    <property type="protein sequence ID" value="CAB3406857.1"/>
    <property type="molecule type" value="Genomic_DNA"/>
</dbReference>
<dbReference type="SMART" id="SM00184">
    <property type="entry name" value="RING"/>
    <property type="match status" value="1"/>
</dbReference>
<feature type="compositionally biased region" description="Polar residues" evidence="5">
    <location>
        <begin position="316"/>
        <end position="328"/>
    </location>
</feature>
<feature type="region of interest" description="Disordered" evidence="5">
    <location>
        <begin position="303"/>
        <end position="328"/>
    </location>
</feature>
<dbReference type="Proteomes" id="UP000494206">
    <property type="component" value="Unassembled WGS sequence"/>
</dbReference>
<dbReference type="SUPFAM" id="SSF57850">
    <property type="entry name" value="RING/U-box"/>
    <property type="match status" value="1"/>
</dbReference>
<comment type="caution">
    <text evidence="7">The sequence shown here is derived from an EMBL/GenBank/DDBJ whole genome shotgun (WGS) entry which is preliminary data.</text>
</comment>
<dbReference type="InterPro" id="IPR027370">
    <property type="entry name" value="Znf-RING_euk"/>
</dbReference>
<dbReference type="InterPro" id="IPR017907">
    <property type="entry name" value="Znf_RING_CS"/>
</dbReference>
<evidence type="ECO:0000256" key="3">
    <source>
        <dbReference type="ARBA" id="ARBA00022833"/>
    </source>
</evidence>
<dbReference type="InterPro" id="IPR001841">
    <property type="entry name" value="Znf_RING"/>
</dbReference>
<dbReference type="Gene3D" id="3.30.40.10">
    <property type="entry name" value="Zinc/RING finger domain, C3HC4 (zinc finger)"/>
    <property type="match status" value="1"/>
</dbReference>
<evidence type="ECO:0000256" key="5">
    <source>
        <dbReference type="SAM" id="MobiDB-lite"/>
    </source>
</evidence>
<sequence>MNDSSRVISMIHESSDYFDDELTNIACEICFEPFSHAHRPPKLLPCGHNFCETCIFSMCCHQEYYLLDSIKCPTCRRAFSTDTARQAPTNYDLCKILETVQKRRDQNITVIHVPDETPPPPPPRKTASIVTRKCKKLAEKSEDSKHLRCAECQRKISQRNFFRVARYCVDCTSTSRMTIVCLECCVNQHNGHELLTEDQLHSNQLKIITELRDIRRRVVDSSATFDKRSEEIRDSGRKICVSLTAEKQSLLTYTLASIDDVIRRIECAPIMFPPVLKTIRDEQVHNYTRLSKLNNELEKSLIARKNTKPVTMPDRPSTSANAPLNRSLSARQSRVSLRGDDSIWHESIEALCRLMPSHPMCLQLSFHHSTVSSKDTVEERKRKIMSCAHAASCMLDSDISLSMIPLFADVLLNCFYQLNKLSRNKFVDKRTYRRVDVWKQIQTSYTELLKIAAKNFPAYHPERIDILDDLAYLCHLFSDVCDQATVTICIIEAARARAADSSSLTDEEQARSNERLMLIDEHLSECRRLQKLSDLRSHKKDKVEGRFKRIFGSCFMPQKKIT</sequence>
<evidence type="ECO:0000256" key="4">
    <source>
        <dbReference type="PROSITE-ProRule" id="PRU00175"/>
    </source>
</evidence>
<dbReference type="PANTHER" id="PTHR47156">
    <property type="entry name" value="PROTEIN CBG20824"/>
    <property type="match status" value="1"/>
</dbReference>
<dbReference type="OrthoDB" id="252722at2759"/>
<dbReference type="GO" id="GO:0008270">
    <property type="term" value="F:zinc ion binding"/>
    <property type="evidence" value="ECO:0007669"/>
    <property type="project" value="UniProtKB-KW"/>
</dbReference>
<evidence type="ECO:0000256" key="2">
    <source>
        <dbReference type="ARBA" id="ARBA00022771"/>
    </source>
</evidence>
<dbReference type="InterPro" id="IPR013083">
    <property type="entry name" value="Znf_RING/FYVE/PHD"/>
</dbReference>
<proteinExistence type="predicted"/>
<dbReference type="PROSITE" id="PS50089">
    <property type="entry name" value="ZF_RING_2"/>
    <property type="match status" value="1"/>
</dbReference>
<accession>A0A8S1F228</accession>
<evidence type="ECO:0000313" key="8">
    <source>
        <dbReference type="Proteomes" id="UP000494206"/>
    </source>
</evidence>
<keyword evidence="8" id="KW-1185">Reference proteome</keyword>
<dbReference type="AlphaFoldDB" id="A0A8S1F228"/>
<gene>
    <name evidence="7" type="ORF">CBOVIS_LOCUS8869</name>
</gene>
<evidence type="ECO:0000256" key="1">
    <source>
        <dbReference type="ARBA" id="ARBA00022723"/>
    </source>
</evidence>
<protein>
    <recommendedName>
        <fullName evidence="6">RING-type domain-containing protein</fullName>
    </recommendedName>
</protein>
<reference evidence="7 8" key="1">
    <citation type="submission" date="2020-04" db="EMBL/GenBank/DDBJ databases">
        <authorList>
            <person name="Laetsch R D."/>
            <person name="Stevens L."/>
            <person name="Kumar S."/>
            <person name="Blaxter L. M."/>
        </authorList>
    </citation>
    <scope>NUCLEOTIDE SEQUENCE [LARGE SCALE GENOMIC DNA]</scope>
</reference>
<evidence type="ECO:0000313" key="7">
    <source>
        <dbReference type="EMBL" id="CAB3406857.1"/>
    </source>
</evidence>
<evidence type="ECO:0000259" key="6">
    <source>
        <dbReference type="PROSITE" id="PS50089"/>
    </source>
</evidence>